<dbReference type="eggNOG" id="ENOG502ZBSH">
    <property type="taxonomic scope" value="Bacteria"/>
</dbReference>
<dbReference type="PATRIC" id="fig|1094558.3.peg.1784"/>
<dbReference type="Proteomes" id="UP000008952">
    <property type="component" value="Unassembled WGS sequence"/>
</dbReference>
<gene>
    <name evidence="1" type="ORF">ME5_01662</name>
</gene>
<proteinExistence type="predicted"/>
<dbReference type="STRING" id="1094558.ME5_01662"/>
<reference evidence="1 2" key="1">
    <citation type="submission" date="2012-03" db="EMBL/GenBank/DDBJ databases">
        <title>The Genome Sequence of Bartonella tamiae Th239.</title>
        <authorList>
            <consortium name="The Broad Institute Genome Sequencing Platform"/>
            <consortium name="The Broad Institute Genome Sequencing Center for Infectious Disease"/>
            <person name="Feldgarden M."/>
            <person name="Kirby J."/>
            <person name="Kosoy M."/>
            <person name="Birtles R."/>
            <person name="Probert W.S."/>
            <person name="Chiaraviglio L."/>
            <person name="Young S.K."/>
            <person name="Zeng Q."/>
            <person name="Gargeya S."/>
            <person name="Fitzgerald M."/>
            <person name="Haas B."/>
            <person name="Abouelleil A."/>
            <person name="Alvarado L."/>
            <person name="Arachchi H.M."/>
            <person name="Berlin A."/>
            <person name="Chapman S.B."/>
            <person name="Gearin G."/>
            <person name="Goldberg J."/>
            <person name="Griggs A."/>
            <person name="Gujja S."/>
            <person name="Hansen M."/>
            <person name="Heiman D."/>
            <person name="Howarth C."/>
            <person name="Larimer J."/>
            <person name="Lui A."/>
            <person name="MacDonald P.J.P."/>
            <person name="McCowen C."/>
            <person name="Montmayeur A."/>
            <person name="Murphy C."/>
            <person name="Neiman D."/>
            <person name="Pearson M."/>
            <person name="Priest M."/>
            <person name="Roberts A."/>
            <person name="Saif S."/>
            <person name="Shea T."/>
            <person name="Sisk P."/>
            <person name="Stolte C."/>
            <person name="Sykes S."/>
            <person name="Wortman J."/>
            <person name="Nusbaum C."/>
            <person name="Birren B."/>
        </authorList>
    </citation>
    <scope>NUCLEOTIDE SEQUENCE [LARGE SCALE GENOMIC DNA]</scope>
    <source>
        <strain evidence="1 2">Th239</strain>
    </source>
</reference>
<accession>J0QTA0</accession>
<dbReference type="Pfam" id="PF22764">
    <property type="entry name" value="E217_Gp32"/>
    <property type="match status" value="1"/>
</dbReference>
<evidence type="ECO:0000313" key="2">
    <source>
        <dbReference type="Proteomes" id="UP000008952"/>
    </source>
</evidence>
<name>J0QTA0_9HYPH</name>
<dbReference type="AlphaFoldDB" id="J0QTA0"/>
<comment type="caution">
    <text evidence="1">The sequence shown here is derived from an EMBL/GenBank/DDBJ whole genome shotgun (WGS) entry which is preliminary data.</text>
</comment>
<organism evidence="1 2">
    <name type="scientific">Bartonella tamiae Th239</name>
    <dbReference type="NCBI Taxonomy" id="1094558"/>
    <lineage>
        <taxon>Bacteria</taxon>
        <taxon>Pseudomonadati</taxon>
        <taxon>Pseudomonadota</taxon>
        <taxon>Alphaproteobacteria</taxon>
        <taxon>Hyphomicrobiales</taxon>
        <taxon>Bartonellaceae</taxon>
        <taxon>Bartonella</taxon>
    </lineage>
</organism>
<dbReference type="HOGENOM" id="CLU_2551455_0_0_5"/>
<dbReference type="OrthoDB" id="6522263at2"/>
<protein>
    <submittedName>
        <fullName evidence="1">Uncharacterized protein</fullName>
    </submittedName>
</protein>
<keyword evidence="2" id="KW-1185">Reference proteome</keyword>
<evidence type="ECO:0000313" key="1">
    <source>
        <dbReference type="EMBL" id="EJF89111.1"/>
    </source>
</evidence>
<sequence length="82" mass="8742">MIPAGSDDRNMEILVEANRVGRNKFSAKDIITLTGIYPDGRTITLSNGVITDGTVAKSVSSSARIKSTSYVFAFEAMARTGV</sequence>
<dbReference type="EMBL" id="AIMB01000008">
    <property type="protein sequence ID" value="EJF89111.1"/>
    <property type="molecule type" value="Genomic_DNA"/>
</dbReference>
<dbReference type="InterPro" id="IPR054440">
    <property type="entry name" value="Gp32-like"/>
</dbReference>